<accession>A0AAD4Z618</accession>
<organism evidence="1 2">
    <name type="scientific">Prunus dulcis</name>
    <name type="common">Almond</name>
    <name type="synonym">Amygdalus dulcis</name>
    <dbReference type="NCBI Taxonomy" id="3755"/>
    <lineage>
        <taxon>Eukaryota</taxon>
        <taxon>Viridiplantae</taxon>
        <taxon>Streptophyta</taxon>
        <taxon>Embryophyta</taxon>
        <taxon>Tracheophyta</taxon>
        <taxon>Spermatophyta</taxon>
        <taxon>Magnoliopsida</taxon>
        <taxon>eudicotyledons</taxon>
        <taxon>Gunneridae</taxon>
        <taxon>Pentapetalae</taxon>
        <taxon>rosids</taxon>
        <taxon>fabids</taxon>
        <taxon>Rosales</taxon>
        <taxon>Rosaceae</taxon>
        <taxon>Amygdaloideae</taxon>
        <taxon>Amygdaleae</taxon>
        <taxon>Prunus</taxon>
    </lineage>
</organism>
<reference evidence="1 2" key="1">
    <citation type="journal article" date="2022" name="G3 (Bethesda)">
        <title>Whole-genome sequence and methylome profiling of the almond [Prunus dulcis (Mill.) D.A. Webb] cultivar 'Nonpareil'.</title>
        <authorList>
            <person name="D'Amico-Willman K.M."/>
            <person name="Ouma W.Z."/>
            <person name="Meulia T."/>
            <person name="Sideli G.M."/>
            <person name="Gradziel T.M."/>
            <person name="Fresnedo-Ramirez J."/>
        </authorList>
    </citation>
    <scope>NUCLEOTIDE SEQUENCE [LARGE SCALE GENOMIC DNA]</scope>
    <source>
        <strain evidence="1">Clone GOH B32 T37-40</strain>
    </source>
</reference>
<dbReference type="AlphaFoldDB" id="A0AAD4Z618"/>
<comment type="caution">
    <text evidence="1">The sequence shown here is derived from an EMBL/GenBank/DDBJ whole genome shotgun (WGS) entry which is preliminary data.</text>
</comment>
<dbReference type="EMBL" id="JAJFAZ020000004">
    <property type="protein sequence ID" value="KAI5334987.1"/>
    <property type="molecule type" value="Genomic_DNA"/>
</dbReference>
<evidence type="ECO:0000313" key="1">
    <source>
        <dbReference type="EMBL" id="KAI5334987.1"/>
    </source>
</evidence>
<gene>
    <name evidence="1" type="ORF">L3X38_025120</name>
</gene>
<protein>
    <submittedName>
        <fullName evidence="1">Uncharacterized protein</fullName>
    </submittedName>
</protein>
<evidence type="ECO:0000313" key="2">
    <source>
        <dbReference type="Proteomes" id="UP001054821"/>
    </source>
</evidence>
<keyword evidence="2" id="KW-1185">Reference proteome</keyword>
<proteinExistence type="predicted"/>
<dbReference type="Proteomes" id="UP001054821">
    <property type="component" value="Chromosome 4"/>
</dbReference>
<name>A0AAD4Z618_PRUDU</name>
<sequence>MWRSVVRIGRPIALTRKHDLRSWYKATGCRLAATPFCDFFFSSHCSSCSLWFLFLLRYHGEPKKLNTGDWIAGGETKHDKASRLFCAVSGV</sequence>